<evidence type="ECO:0000256" key="4">
    <source>
        <dbReference type="ARBA" id="ARBA00023136"/>
    </source>
</evidence>
<feature type="transmembrane region" description="Helical" evidence="5">
    <location>
        <begin position="365"/>
        <end position="387"/>
    </location>
</feature>
<proteinExistence type="predicted"/>
<dbReference type="GO" id="GO:0055085">
    <property type="term" value="P:transmembrane transport"/>
    <property type="evidence" value="ECO:0007669"/>
    <property type="project" value="InterPro"/>
</dbReference>
<name>A0A1W1D9R2_9ZZZZ</name>
<dbReference type="InterPro" id="IPR002645">
    <property type="entry name" value="STAS_dom"/>
</dbReference>
<evidence type="ECO:0000256" key="1">
    <source>
        <dbReference type="ARBA" id="ARBA00004141"/>
    </source>
</evidence>
<dbReference type="PROSITE" id="PS50801">
    <property type="entry name" value="STAS"/>
    <property type="match status" value="1"/>
</dbReference>
<evidence type="ECO:0000259" key="6">
    <source>
        <dbReference type="PROSITE" id="PS50801"/>
    </source>
</evidence>
<feature type="transmembrane region" description="Helical" evidence="5">
    <location>
        <begin position="72"/>
        <end position="91"/>
    </location>
</feature>
<feature type="transmembrane region" description="Helical" evidence="5">
    <location>
        <begin position="186"/>
        <end position="205"/>
    </location>
</feature>
<keyword evidence="3 5" id="KW-1133">Transmembrane helix</keyword>
<dbReference type="CDD" id="cd07042">
    <property type="entry name" value="STAS_SulP_like_sulfate_transporter"/>
    <property type="match status" value="1"/>
</dbReference>
<feature type="transmembrane region" description="Helical" evidence="5">
    <location>
        <begin position="103"/>
        <end position="129"/>
    </location>
</feature>
<evidence type="ECO:0000256" key="5">
    <source>
        <dbReference type="SAM" id="Phobius"/>
    </source>
</evidence>
<dbReference type="InterPro" id="IPR001902">
    <property type="entry name" value="SLC26A/SulP_fam"/>
</dbReference>
<reference evidence="7" key="1">
    <citation type="submission" date="2016-10" db="EMBL/GenBank/DDBJ databases">
        <authorList>
            <person name="de Groot N.N."/>
        </authorList>
    </citation>
    <scope>NUCLEOTIDE SEQUENCE</scope>
</reference>
<dbReference type="Pfam" id="PF01740">
    <property type="entry name" value="STAS"/>
    <property type="match status" value="1"/>
</dbReference>
<evidence type="ECO:0000313" key="7">
    <source>
        <dbReference type="EMBL" id="SFV77355.1"/>
    </source>
</evidence>
<feature type="transmembrane region" description="Helical" evidence="5">
    <location>
        <begin position="12"/>
        <end position="35"/>
    </location>
</feature>
<dbReference type="Pfam" id="PF00916">
    <property type="entry name" value="Sulfate_transp"/>
    <property type="match status" value="1"/>
</dbReference>
<feature type="transmembrane region" description="Helical" evidence="5">
    <location>
        <begin position="338"/>
        <end position="359"/>
    </location>
</feature>
<feature type="transmembrane region" description="Helical" evidence="5">
    <location>
        <begin position="399"/>
        <end position="429"/>
    </location>
</feature>
<feature type="domain" description="STAS" evidence="6">
    <location>
        <begin position="455"/>
        <end position="551"/>
    </location>
</feature>
<organism evidence="7">
    <name type="scientific">hydrothermal vent metagenome</name>
    <dbReference type="NCBI Taxonomy" id="652676"/>
    <lineage>
        <taxon>unclassified sequences</taxon>
        <taxon>metagenomes</taxon>
        <taxon>ecological metagenomes</taxon>
    </lineage>
</organism>
<protein>
    <submittedName>
        <fullName evidence="7">Sulfate permease</fullName>
    </submittedName>
</protein>
<sequence>MRLIENLHFNNIRGDITGGITAGVVALPFAIAMGLASGAGAIAGLYGAIITGFLAALFGGTGAQVSGPTGPMTVVMALVVTQFVTYFSGSIDPSTGLVYTQDAALGAGLAIAFTTVVLGGLFQIIFGLLKLGRFINLMPHPVTSGFMTGIGVIIIILQIPQVLGFYEIKGSTLGIFSELGEVKEHFVNIGAISIAAITLATVYLLPKKIGKFIPAPLFALITGTLVLLFFPEMFSSTAEPLNAMILGDIPTGLPSFHMPVWEASIVVDMMAAGMMLAVLGSIDSLLTSLVSDEITRTHHKSDRELIGQGIGNTFSGLFGGLPGAGATMRTMTNVKAGGLTPISGALHAVLLLAIVLGGAQYAKEIPLAVLGAILVKVGTDIIDWEYLKGLLAAPKSGALIMIVVLGITVFYNLMAAVGVGLVMASLIFLQRMTDVQLASIVSVQTIEEASHLDETHQELIRAGNTLFYQLNGPMSFGSAKGIVRDFSTKGNYDRVILDLSNVPVIDYTTSRAISEICNICIEKSADITIVGTNTRVRHFLENIGIDKALIN</sequence>
<feature type="transmembrane region" description="Helical" evidence="5">
    <location>
        <begin position="41"/>
        <end position="60"/>
    </location>
</feature>
<evidence type="ECO:0000256" key="2">
    <source>
        <dbReference type="ARBA" id="ARBA00022692"/>
    </source>
</evidence>
<dbReference type="GO" id="GO:0016020">
    <property type="term" value="C:membrane"/>
    <property type="evidence" value="ECO:0007669"/>
    <property type="project" value="UniProtKB-SubCell"/>
</dbReference>
<dbReference type="InterPro" id="IPR036513">
    <property type="entry name" value="STAS_dom_sf"/>
</dbReference>
<feature type="transmembrane region" description="Helical" evidence="5">
    <location>
        <begin position="141"/>
        <end position="166"/>
    </location>
</feature>
<dbReference type="PANTHER" id="PTHR11814">
    <property type="entry name" value="SULFATE TRANSPORTER"/>
    <property type="match status" value="1"/>
</dbReference>
<dbReference type="AlphaFoldDB" id="A0A1W1D9R2"/>
<evidence type="ECO:0000256" key="3">
    <source>
        <dbReference type="ARBA" id="ARBA00022989"/>
    </source>
</evidence>
<accession>A0A1W1D9R2</accession>
<feature type="transmembrane region" description="Helical" evidence="5">
    <location>
        <begin position="263"/>
        <end position="286"/>
    </location>
</feature>
<keyword evidence="4 5" id="KW-0472">Membrane</keyword>
<dbReference type="SUPFAM" id="SSF52091">
    <property type="entry name" value="SpoIIaa-like"/>
    <property type="match status" value="1"/>
</dbReference>
<dbReference type="InterPro" id="IPR011547">
    <property type="entry name" value="SLC26A/SulP_dom"/>
</dbReference>
<feature type="transmembrane region" description="Helical" evidence="5">
    <location>
        <begin position="212"/>
        <end position="230"/>
    </location>
</feature>
<gene>
    <name evidence="7" type="ORF">MNB_SUP05-4-657</name>
</gene>
<keyword evidence="2 5" id="KW-0812">Transmembrane</keyword>
<dbReference type="EMBL" id="FPHR01000021">
    <property type="protein sequence ID" value="SFV77355.1"/>
    <property type="molecule type" value="Genomic_DNA"/>
</dbReference>
<dbReference type="Gene3D" id="3.30.750.24">
    <property type="entry name" value="STAS domain"/>
    <property type="match status" value="1"/>
</dbReference>
<comment type="subcellular location">
    <subcellularLocation>
        <location evidence="1">Membrane</location>
        <topology evidence="1">Multi-pass membrane protein</topology>
    </subcellularLocation>
</comment>